<accession>A0A0G1U8Z5</accession>
<organism evidence="1 2">
    <name type="scientific">Candidatus Wolfebacteria bacterium GW2011_GWA2_47_9b</name>
    <dbReference type="NCBI Taxonomy" id="1619005"/>
    <lineage>
        <taxon>Bacteria</taxon>
        <taxon>Candidatus Wolfeibacteriota</taxon>
    </lineage>
</organism>
<name>A0A0G1U8Z5_9BACT</name>
<comment type="caution">
    <text evidence="1">The sequence shown here is derived from an EMBL/GenBank/DDBJ whole genome shotgun (WGS) entry which is preliminary data.</text>
</comment>
<protein>
    <submittedName>
        <fullName evidence="1">Uncharacterized protein</fullName>
    </submittedName>
</protein>
<dbReference type="Proteomes" id="UP000033882">
    <property type="component" value="Unassembled WGS sequence"/>
</dbReference>
<sequence>MDSEIGFDDRNAVTDVRRGSTEFLGTIGDYSGEVSFQSQYGLCQYGPLVGRRYTAAELRKIADKIDEVKRKSDVEVLVVACEATMTLKQFPMVQDPPVESPLVFNGEGTGYAGILKEGHLIGAIRTRGPEFGRLFLHYPVMRTGLTDADKAAIIAKCREIVASATF</sequence>
<reference evidence="1 2" key="1">
    <citation type="journal article" date="2015" name="Nature">
        <title>rRNA introns, odd ribosomes, and small enigmatic genomes across a large radiation of phyla.</title>
        <authorList>
            <person name="Brown C.T."/>
            <person name="Hug L.A."/>
            <person name="Thomas B.C."/>
            <person name="Sharon I."/>
            <person name="Castelle C.J."/>
            <person name="Singh A."/>
            <person name="Wilkins M.J."/>
            <person name="Williams K.H."/>
            <person name="Banfield J.F."/>
        </authorList>
    </citation>
    <scope>NUCLEOTIDE SEQUENCE [LARGE SCALE GENOMIC DNA]</scope>
</reference>
<dbReference type="EMBL" id="LCPB01000001">
    <property type="protein sequence ID" value="KKU90591.1"/>
    <property type="molecule type" value="Genomic_DNA"/>
</dbReference>
<gene>
    <name evidence="1" type="ORF">UY19_C0001G0068</name>
</gene>
<evidence type="ECO:0000313" key="1">
    <source>
        <dbReference type="EMBL" id="KKU90591.1"/>
    </source>
</evidence>
<evidence type="ECO:0000313" key="2">
    <source>
        <dbReference type="Proteomes" id="UP000033882"/>
    </source>
</evidence>
<dbReference type="AlphaFoldDB" id="A0A0G1U8Z5"/>
<proteinExistence type="predicted"/>